<dbReference type="EMBL" id="JAMPLM010000072">
    <property type="protein sequence ID" value="MEP1062566.1"/>
    <property type="molecule type" value="Genomic_DNA"/>
</dbReference>
<name>A0ABV0KUD8_9CYAN</name>
<comment type="caution">
    <text evidence="1">The sequence shown here is derived from an EMBL/GenBank/DDBJ whole genome shotgun (WGS) entry which is preliminary data.</text>
</comment>
<keyword evidence="2" id="KW-1185">Reference proteome</keyword>
<protein>
    <recommendedName>
        <fullName evidence="3">DUF222 domain-containing protein</fullName>
    </recommendedName>
</protein>
<proteinExistence type="predicted"/>
<sequence>MSQSGLLGGPTTLEYASALAAARAYCDHEAAALAQRGDELLALTLTDREAKTLLHARRGTPGQERLATREVHNRLDA</sequence>
<accession>A0ABV0KUD8</accession>
<dbReference type="RefSeq" id="WP_190452714.1">
    <property type="nucleotide sequence ID" value="NZ_JAMPLM010000072.1"/>
</dbReference>
<dbReference type="Proteomes" id="UP001476950">
    <property type="component" value="Unassembled WGS sequence"/>
</dbReference>
<evidence type="ECO:0000313" key="2">
    <source>
        <dbReference type="Proteomes" id="UP001476950"/>
    </source>
</evidence>
<organism evidence="1 2">
    <name type="scientific">Stenomitos frigidus AS-A4</name>
    <dbReference type="NCBI Taxonomy" id="2933935"/>
    <lineage>
        <taxon>Bacteria</taxon>
        <taxon>Bacillati</taxon>
        <taxon>Cyanobacteriota</taxon>
        <taxon>Cyanophyceae</taxon>
        <taxon>Leptolyngbyales</taxon>
        <taxon>Leptolyngbyaceae</taxon>
        <taxon>Stenomitos</taxon>
    </lineage>
</organism>
<evidence type="ECO:0000313" key="1">
    <source>
        <dbReference type="EMBL" id="MEP1062566.1"/>
    </source>
</evidence>
<reference evidence="1 2" key="1">
    <citation type="submission" date="2022-04" db="EMBL/GenBank/DDBJ databases">
        <title>Positive selection, recombination, and allopatry shape intraspecific diversity of widespread and dominant cyanobacteria.</title>
        <authorList>
            <person name="Wei J."/>
            <person name="Shu W."/>
            <person name="Hu C."/>
        </authorList>
    </citation>
    <scope>NUCLEOTIDE SEQUENCE [LARGE SCALE GENOMIC DNA]</scope>
    <source>
        <strain evidence="1 2">AS-A4</strain>
    </source>
</reference>
<gene>
    <name evidence="1" type="ORF">NDI38_29775</name>
</gene>
<evidence type="ECO:0008006" key="3">
    <source>
        <dbReference type="Google" id="ProtNLM"/>
    </source>
</evidence>